<protein>
    <submittedName>
        <fullName evidence="1">Uncharacterized protein</fullName>
    </submittedName>
</protein>
<evidence type="ECO:0000313" key="1">
    <source>
        <dbReference type="EMBL" id="AWM32894.1"/>
    </source>
</evidence>
<proteinExistence type="predicted"/>
<dbReference type="KEGG" id="hnv:DDQ68_08935"/>
<name>A0A2Z3GU28_9BACT</name>
<accession>A0A2Z3GU28</accession>
<organism evidence="1 2">
    <name type="scientific">Hymenobacter nivis</name>
    <dbReference type="NCBI Taxonomy" id="1850093"/>
    <lineage>
        <taxon>Bacteria</taxon>
        <taxon>Pseudomonadati</taxon>
        <taxon>Bacteroidota</taxon>
        <taxon>Cytophagia</taxon>
        <taxon>Cytophagales</taxon>
        <taxon>Hymenobacteraceae</taxon>
        <taxon>Hymenobacter</taxon>
    </lineage>
</organism>
<reference evidence="2" key="1">
    <citation type="submission" date="2018-04" db="EMBL/GenBank/DDBJ databases">
        <title>Complete genome of Antarctic heterotrophic bacterium Hymenobacter nivis.</title>
        <authorList>
            <person name="Terashima M."/>
        </authorList>
    </citation>
    <scope>NUCLEOTIDE SEQUENCE [LARGE SCALE GENOMIC DNA]</scope>
    <source>
        <strain evidence="2">NBRC 111535</strain>
    </source>
</reference>
<dbReference type="EMBL" id="CP029145">
    <property type="protein sequence ID" value="AWM32894.1"/>
    <property type="molecule type" value="Genomic_DNA"/>
</dbReference>
<sequence>MNVAASNVLGRANTYGYRYAAAPDASGQYQGVALAPSAPRMLFVGVFISINKKASGNTEVAPD</sequence>
<gene>
    <name evidence="1" type="ORF">DDQ68_08935</name>
</gene>
<dbReference type="OrthoDB" id="1075473at2"/>
<dbReference type="Proteomes" id="UP000245999">
    <property type="component" value="Chromosome"/>
</dbReference>
<keyword evidence="2" id="KW-1185">Reference proteome</keyword>
<evidence type="ECO:0000313" key="2">
    <source>
        <dbReference type="Proteomes" id="UP000245999"/>
    </source>
</evidence>
<dbReference type="AlphaFoldDB" id="A0A2Z3GU28"/>